<keyword evidence="2 6" id="KW-0812">Transmembrane</keyword>
<feature type="transmembrane region" description="Helical" evidence="6">
    <location>
        <begin position="253"/>
        <end position="272"/>
    </location>
</feature>
<feature type="domain" description="O-antigen ligase-related" evidence="7">
    <location>
        <begin position="215"/>
        <end position="354"/>
    </location>
</feature>
<evidence type="ECO:0000256" key="6">
    <source>
        <dbReference type="SAM" id="Phobius"/>
    </source>
</evidence>
<evidence type="ECO:0000256" key="2">
    <source>
        <dbReference type="ARBA" id="ARBA00022692"/>
    </source>
</evidence>
<name>A0ABZ2BLA5_9HYPH</name>
<keyword evidence="8" id="KW-0614">Plasmid</keyword>
<evidence type="ECO:0000256" key="1">
    <source>
        <dbReference type="ARBA" id="ARBA00004141"/>
    </source>
</evidence>
<keyword evidence="3 6" id="KW-1133">Transmembrane helix</keyword>
<feature type="transmembrane region" description="Helical" evidence="6">
    <location>
        <begin position="207"/>
        <end position="223"/>
    </location>
</feature>
<accession>A0ABZ2BLA5</accession>
<feature type="compositionally biased region" description="Polar residues" evidence="5">
    <location>
        <begin position="7"/>
        <end position="24"/>
    </location>
</feature>
<evidence type="ECO:0000256" key="4">
    <source>
        <dbReference type="ARBA" id="ARBA00023136"/>
    </source>
</evidence>
<feature type="transmembrane region" description="Helical" evidence="6">
    <location>
        <begin position="109"/>
        <end position="128"/>
    </location>
</feature>
<feature type="transmembrane region" description="Helical" evidence="6">
    <location>
        <begin position="135"/>
        <end position="160"/>
    </location>
</feature>
<keyword evidence="4 6" id="KW-0472">Membrane</keyword>
<feature type="transmembrane region" description="Helical" evidence="6">
    <location>
        <begin position="378"/>
        <end position="395"/>
    </location>
</feature>
<evidence type="ECO:0000259" key="7">
    <source>
        <dbReference type="Pfam" id="PF04932"/>
    </source>
</evidence>
<dbReference type="GO" id="GO:0016874">
    <property type="term" value="F:ligase activity"/>
    <property type="evidence" value="ECO:0007669"/>
    <property type="project" value="UniProtKB-KW"/>
</dbReference>
<feature type="transmembrane region" description="Helical" evidence="6">
    <location>
        <begin position="81"/>
        <end position="103"/>
    </location>
</feature>
<gene>
    <name evidence="8" type="ORF">RB548_31000</name>
</gene>
<evidence type="ECO:0000256" key="3">
    <source>
        <dbReference type="ARBA" id="ARBA00022989"/>
    </source>
</evidence>
<feature type="transmembrane region" description="Helical" evidence="6">
    <location>
        <begin position="339"/>
        <end position="366"/>
    </location>
</feature>
<evidence type="ECO:0000313" key="9">
    <source>
        <dbReference type="Proteomes" id="UP001432360"/>
    </source>
</evidence>
<dbReference type="Pfam" id="PF04932">
    <property type="entry name" value="Wzy_C"/>
    <property type="match status" value="1"/>
</dbReference>
<protein>
    <submittedName>
        <fullName evidence="8">O-antigen ligase family protein</fullName>
    </submittedName>
</protein>
<organism evidence="8 9">
    <name type="scientific">Sinorhizobium chiapasense</name>
    <dbReference type="NCBI Taxonomy" id="501572"/>
    <lineage>
        <taxon>Bacteria</taxon>
        <taxon>Pseudomonadati</taxon>
        <taxon>Pseudomonadota</taxon>
        <taxon>Alphaproteobacteria</taxon>
        <taxon>Hyphomicrobiales</taxon>
        <taxon>Rhizobiaceae</taxon>
        <taxon>Sinorhizobium/Ensifer group</taxon>
        <taxon>Sinorhizobium</taxon>
    </lineage>
</organism>
<dbReference type="InterPro" id="IPR051533">
    <property type="entry name" value="WaaL-like"/>
</dbReference>
<dbReference type="PANTHER" id="PTHR37422:SF13">
    <property type="entry name" value="LIPOPOLYSACCHARIDE BIOSYNTHESIS PROTEIN PA4999-RELATED"/>
    <property type="match status" value="1"/>
</dbReference>
<keyword evidence="9" id="KW-1185">Reference proteome</keyword>
<keyword evidence="8" id="KW-0436">Ligase</keyword>
<reference evidence="8" key="1">
    <citation type="submission" date="2023-08" db="EMBL/GenBank/DDBJ databases">
        <title>Complete genome sequence of Sinorhizobium chiapanecum ITTG S70 isolated from Acaciella angustissima nodules in Chiapas-Mexico.</title>
        <authorList>
            <person name="Rincon-Rosales R."/>
            <person name="Rogel M.A."/>
            <person name="Rincon-Medina C.I."/>
            <person name="Guerrero G."/>
            <person name="Manzano-Gomez L.A."/>
            <person name="Lopez-Lopez A."/>
            <person name="Rincon Molina F.A."/>
            <person name="Martinez-Romero E."/>
        </authorList>
    </citation>
    <scope>NUCLEOTIDE SEQUENCE</scope>
    <source>
        <strain evidence="8">ITTG S70</strain>
        <plasmid evidence="8">pSchITTGS70d</plasmid>
    </source>
</reference>
<evidence type="ECO:0000313" key="8">
    <source>
        <dbReference type="EMBL" id="WVT07181.1"/>
    </source>
</evidence>
<evidence type="ECO:0000256" key="5">
    <source>
        <dbReference type="SAM" id="MobiDB-lite"/>
    </source>
</evidence>
<dbReference type="RefSeq" id="WP_331376200.1">
    <property type="nucleotide sequence ID" value="NZ_CP133152.1"/>
</dbReference>
<dbReference type="InterPro" id="IPR007016">
    <property type="entry name" value="O-antigen_ligase-rel_domated"/>
</dbReference>
<feature type="region of interest" description="Disordered" evidence="5">
    <location>
        <begin position="1"/>
        <end position="24"/>
    </location>
</feature>
<proteinExistence type="predicted"/>
<geneLocation type="plasmid" evidence="8 9">
    <name>pSchITTGS70d</name>
</geneLocation>
<dbReference type="Proteomes" id="UP001432360">
    <property type="component" value="Plasmid pSchITTGS70d"/>
</dbReference>
<sequence>MIENTRRLTTGTSPFRSATQTRPTGRSRAKRYIIYSAIFLSPFLNLKAEFVYFTASDGLYILALMLIVLQGDLRKFPLGQVGPFWITAFVLVSSGIYLSSLFVGDAWRGVALCLQYFFCFILLPQILIQDDEDEAYRLIIAFILGILALDIHGIITFYTVGYTPDSRVVTGGMRLATLNGTANGAARLNAMAIVITLWLFNIRRISILTFLCFITTMVVALVLTSSNTGLIATVTGLTTYFALTFRPALILRIIPAIAVIAAFFLLGGVEYLPATFQRRVLGAVLSGDITEAGTFVDRTALMLEALEMIASRGFTLLGIGADQFRLYSVQQTPVHNTFLLLWIEGGVLSLAGWLLMSTMGVIVWLLAWRQHVIPHGRAAVFVCFAVFVTLSSASAHIYARYWYTALILVMQPTIIAMSQGNREKSVARMLARTR</sequence>
<dbReference type="EMBL" id="CP133152">
    <property type="protein sequence ID" value="WVT07181.1"/>
    <property type="molecule type" value="Genomic_DNA"/>
</dbReference>
<comment type="subcellular location">
    <subcellularLocation>
        <location evidence="1">Membrane</location>
        <topology evidence="1">Multi-pass membrane protein</topology>
    </subcellularLocation>
</comment>
<dbReference type="PANTHER" id="PTHR37422">
    <property type="entry name" value="TEICHURONIC ACID BIOSYNTHESIS PROTEIN TUAE"/>
    <property type="match status" value="1"/>
</dbReference>